<evidence type="ECO:0000313" key="3">
    <source>
        <dbReference type="Proteomes" id="UP000193944"/>
    </source>
</evidence>
<sequence>MKGSTKFLISLIASFTLINAIPVNTNTRSLFFIDKKCEDALNKTILHGFKLNDSECFYGSNEIIPRSEEAENLCNHYYSEKCQELFNIKISELSECQNSNSDSNSLYLKTMDYQLELANLKMKVLCNRDENNKTCPFNKQDIIDALNYEEVDNEIEADNLEFNHYLYNTAKEQLEKLVQKNCESKKCTDTFIKVTEDMNQLNESYNNFLKDYLKAKPIETTSETLEEDVREELKDLLNNIIYKSYKNQKEYRHDHHKVQQLIKIIRSGEVSSEYERPVDVYESFTEELLEVIIEYFKSGKCTSKIF</sequence>
<evidence type="ECO:0000256" key="1">
    <source>
        <dbReference type="SAM" id="SignalP"/>
    </source>
</evidence>
<evidence type="ECO:0000313" key="2">
    <source>
        <dbReference type="EMBL" id="ORX64385.1"/>
    </source>
</evidence>
<keyword evidence="3" id="KW-1185">Reference proteome</keyword>
<dbReference type="Proteomes" id="UP000193944">
    <property type="component" value="Unassembled WGS sequence"/>
</dbReference>
<accession>A0A1Y1VTP7</accession>
<dbReference type="EMBL" id="MCFG01000529">
    <property type="protein sequence ID" value="ORX64385.1"/>
    <property type="molecule type" value="Genomic_DNA"/>
</dbReference>
<name>A0A1Y1VTP7_9FUNG</name>
<proteinExistence type="predicted"/>
<protein>
    <submittedName>
        <fullName evidence="2">Uncharacterized protein</fullName>
    </submittedName>
</protein>
<feature type="signal peptide" evidence="1">
    <location>
        <begin position="1"/>
        <end position="20"/>
    </location>
</feature>
<reference evidence="2 3" key="2">
    <citation type="submission" date="2016-08" db="EMBL/GenBank/DDBJ databases">
        <title>Pervasive Adenine N6-methylation of Active Genes in Fungi.</title>
        <authorList>
            <consortium name="DOE Joint Genome Institute"/>
            <person name="Mondo S.J."/>
            <person name="Dannebaum R.O."/>
            <person name="Kuo R.C."/>
            <person name="Labutti K."/>
            <person name="Haridas S."/>
            <person name="Kuo A."/>
            <person name="Salamov A."/>
            <person name="Ahrendt S.R."/>
            <person name="Lipzen A."/>
            <person name="Sullivan W."/>
            <person name="Andreopoulos W.B."/>
            <person name="Clum A."/>
            <person name="Lindquist E."/>
            <person name="Daum C."/>
            <person name="Ramamoorthy G.K."/>
            <person name="Gryganskyi A."/>
            <person name="Culley D."/>
            <person name="Magnuson J.K."/>
            <person name="James T.Y."/>
            <person name="O'Malley M.A."/>
            <person name="Stajich J.E."/>
            <person name="Spatafora J.W."/>
            <person name="Visel A."/>
            <person name="Grigoriev I.V."/>
        </authorList>
    </citation>
    <scope>NUCLEOTIDE SEQUENCE [LARGE SCALE GENOMIC DNA]</scope>
    <source>
        <strain evidence="2 3">S4</strain>
    </source>
</reference>
<keyword evidence="1" id="KW-0732">Signal</keyword>
<organism evidence="2 3">
    <name type="scientific">Anaeromyces robustus</name>
    <dbReference type="NCBI Taxonomy" id="1754192"/>
    <lineage>
        <taxon>Eukaryota</taxon>
        <taxon>Fungi</taxon>
        <taxon>Fungi incertae sedis</taxon>
        <taxon>Chytridiomycota</taxon>
        <taxon>Chytridiomycota incertae sedis</taxon>
        <taxon>Neocallimastigomycetes</taxon>
        <taxon>Neocallimastigales</taxon>
        <taxon>Neocallimastigaceae</taxon>
        <taxon>Anaeromyces</taxon>
    </lineage>
</organism>
<dbReference type="AlphaFoldDB" id="A0A1Y1VTP7"/>
<gene>
    <name evidence="2" type="ORF">BCR32DRAFT_251129</name>
</gene>
<comment type="caution">
    <text evidence="2">The sequence shown here is derived from an EMBL/GenBank/DDBJ whole genome shotgun (WGS) entry which is preliminary data.</text>
</comment>
<dbReference type="OrthoDB" id="10359974at2759"/>
<feature type="chain" id="PRO_5012101382" evidence="1">
    <location>
        <begin position="21"/>
        <end position="306"/>
    </location>
</feature>
<reference evidence="2 3" key="1">
    <citation type="submission" date="2016-08" db="EMBL/GenBank/DDBJ databases">
        <title>A Parts List for Fungal Cellulosomes Revealed by Comparative Genomics.</title>
        <authorList>
            <consortium name="DOE Joint Genome Institute"/>
            <person name="Haitjema C.H."/>
            <person name="Gilmore S.P."/>
            <person name="Henske J.K."/>
            <person name="Solomon K.V."/>
            <person name="De Groot R."/>
            <person name="Kuo A."/>
            <person name="Mondo S.J."/>
            <person name="Salamov A.A."/>
            <person name="Labutti K."/>
            <person name="Zhao Z."/>
            <person name="Chiniquy J."/>
            <person name="Barry K."/>
            <person name="Brewer H.M."/>
            <person name="Purvine S.O."/>
            <person name="Wright A.T."/>
            <person name="Boxma B."/>
            <person name="Van Alen T."/>
            <person name="Hackstein J.H."/>
            <person name="Baker S.E."/>
            <person name="Grigoriev I.V."/>
            <person name="O'Malley M.A."/>
        </authorList>
    </citation>
    <scope>NUCLEOTIDE SEQUENCE [LARGE SCALE GENOMIC DNA]</scope>
    <source>
        <strain evidence="2 3">S4</strain>
    </source>
</reference>